<name>A0A543DJC0_9PSEU</name>
<dbReference type="GO" id="GO:0016301">
    <property type="term" value="F:kinase activity"/>
    <property type="evidence" value="ECO:0007669"/>
    <property type="project" value="UniProtKB-KW"/>
</dbReference>
<protein>
    <submittedName>
        <fullName evidence="2">Glucokinase</fullName>
    </submittedName>
</protein>
<comment type="similarity">
    <text evidence="1">Belongs to the ROK (NagC/XylR) family.</text>
</comment>
<gene>
    <name evidence="2" type="ORF">FB558_5180</name>
</gene>
<dbReference type="Pfam" id="PF00480">
    <property type="entry name" value="ROK"/>
    <property type="match status" value="1"/>
</dbReference>
<dbReference type="AlphaFoldDB" id="A0A543DJC0"/>
<dbReference type="SUPFAM" id="SSF53067">
    <property type="entry name" value="Actin-like ATPase domain"/>
    <property type="match status" value="1"/>
</dbReference>
<dbReference type="InterPro" id="IPR000600">
    <property type="entry name" value="ROK"/>
</dbReference>
<proteinExistence type="inferred from homology"/>
<dbReference type="Proteomes" id="UP000315677">
    <property type="component" value="Unassembled WGS sequence"/>
</dbReference>
<keyword evidence="2" id="KW-0418">Kinase</keyword>
<reference evidence="2 3" key="1">
    <citation type="submission" date="2019-06" db="EMBL/GenBank/DDBJ databases">
        <title>Sequencing the genomes of 1000 actinobacteria strains.</title>
        <authorList>
            <person name="Klenk H.-P."/>
        </authorList>
    </citation>
    <scope>NUCLEOTIDE SEQUENCE [LARGE SCALE GENOMIC DNA]</scope>
    <source>
        <strain evidence="2 3">DSM 45301</strain>
    </source>
</reference>
<evidence type="ECO:0000313" key="3">
    <source>
        <dbReference type="Proteomes" id="UP000315677"/>
    </source>
</evidence>
<dbReference type="PANTHER" id="PTHR18964:SF149">
    <property type="entry name" value="BIFUNCTIONAL UDP-N-ACETYLGLUCOSAMINE 2-EPIMERASE_N-ACETYLMANNOSAMINE KINASE"/>
    <property type="match status" value="1"/>
</dbReference>
<comment type="caution">
    <text evidence="2">The sequence shown here is derived from an EMBL/GenBank/DDBJ whole genome shotgun (WGS) entry which is preliminary data.</text>
</comment>
<dbReference type="PROSITE" id="PS01125">
    <property type="entry name" value="ROK"/>
    <property type="match status" value="1"/>
</dbReference>
<dbReference type="PANTHER" id="PTHR18964">
    <property type="entry name" value="ROK (REPRESSOR, ORF, KINASE) FAMILY"/>
    <property type="match status" value="1"/>
</dbReference>
<dbReference type="InterPro" id="IPR049874">
    <property type="entry name" value="ROK_cs"/>
</dbReference>
<evidence type="ECO:0000313" key="2">
    <source>
        <dbReference type="EMBL" id="TQM09421.1"/>
    </source>
</evidence>
<sequence length="309" mass="30510">MAVTSEPVLAIDVGGTRMKGSVVDAAGRELHGCTRPTPRADGPDAVVEAVVAFAADLTARAGGVAAAGIVVPGIVDEDSGTAVLSANLGWRDLPMRSVLEARLGVPLAFGQDVRAGGLAEVRLGAARGARDALFVPIGTGIGAAVVLDGRPVSGSGFAGEIGHLVVDAGGAACGCGLRGCLETVASAPAVARRYAARTGRATPVPEIAAAAGRGDDPAAVAVWAEAVDALAGVFATCATLLGPEIVVVGGGLAESGALLLDPLRAALDGRLSFQRRPRVVRAALGDRAGALGAGLMARERLQAGVGSAR</sequence>
<dbReference type="InterPro" id="IPR043129">
    <property type="entry name" value="ATPase_NBD"/>
</dbReference>
<dbReference type="Gene3D" id="3.30.420.40">
    <property type="match status" value="2"/>
</dbReference>
<accession>A0A543DJC0</accession>
<keyword evidence="3" id="KW-1185">Reference proteome</keyword>
<evidence type="ECO:0000256" key="1">
    <source>
        <dbReference type="ARBA" id="ARBA00006479"/>
    </source>
</evidence>
<keyword evidence="2" id="KW-0808">Transferase</keyword>
<organism evidence="2 3">
    <name type="scientific">Pseudonocardia kunmingensis</name>
    <dbReference type="NCBI Taxonomy" id="630975"/>
    <lineage>
        <taxon>Bacteria</taxon>
        <taxon>Bacillati</taxon>
        <taxon>Actinomycetota</taxon>
        <taxon>Actinomycetes</taxon>
        <taxon>Pseudonocardiales</taxon>
        <taxon>Pseudonocardiaceae</taxon>
        <taxon>Pseudonocardia</taxon>
    </lineage>
</organism>
<dbReference type="RefSeq" id="WP_246106742.1">
    <property type="nucleotide sequence ID" value="NZ_VFPA01000003.1"/>
</dbReference>
<dbReference type="EMBL" id="VFPA01000003">
    <property type="protein sequence ID" value="TQM09421.1"/>
    <property type="molecule type" value="Genomic_DNA"/>
</dbReference>